<feature type="domain" description="HTH marR-type" evidence="1">
    <location>
        <begin position="1"/>
        <end position="168"/>
    </location>
</feature>
<keyword evidence="3" id="KW-1185">Reference proteome</keyword>
<evidence type="ECO:0000259" key="1">
    <source>
        <dbReference type="PROSITE" id="PS50995"/>
    </source>
</evidence>
<gene>
    <name evidence="2" type="ORF">GIY23_03055</name>
</gene>
<organism evidence="2 3">
    <name type="scientific">Allosaccharopolyspora coralli</name>
    <dbReference type="NCBI Taxonomy" id="2665642"/>
    <lineage>
        <taxon>Bacteria</taxon>
        <taxon>Bacillati</taxon>
        <taxon>Actinomycetota</taxon>
        <taxon>Actinomycetes</taxon>
        <taxon>Pseudonocardiales</taxon>
        <taxon>Pseudonocardiaceae</taxon>
        <taxon>Allosaccharopolyspora</taxon>
    </lineage>
</organism>
<dbReference type="Gene3D" id="1.10.10.10">
    <property type="entry name" value="Winged helix-like DNA-binding domain superfamily/Winged helix DNA-binding domain"/>
    <property type="match status" value="1"/>
</dbReference>
<dbReference type="Pfam" id="PF12802">
    <property type="entry name" value="MarR_2"/>
    <property type="match status" value="1"/>
</dbReference>
<protein>
    <submittedName>
        <fullName evidence="2">MarR family transcriptional regulator</fullName>
    </submittedName>
</protein>
<dbReference type="GO" id="GO:0003700">
    <property type="term" value="F:DNA-binding transcription factor activity"/>
    <property type="evidence" value="ECO:0007669"/>
    <property type="project" value="InterPro"/>
</dbReference>
<dbReference type="SUPFAM" id="SSF46785">
    <property type="entry name" value="Winged helix' DNA-binding domain"/>
    <property type="match status" value="1"/>
</dbReference>
<dbReference type="KEGG" id="sace:GIY23_03055"/>
<dbReference type="PROSITE" id="PS50995">
    <property type="entry name" value="HTH_MARR_2"/>
    <property type="match status" value="1"/>
</dbReference>
<dbReference type="InterPro" id="IPR039422">
    <property type="entry name" value="MarR/SlyA-like"/>
</dbReference>
<dbReference type="AlphaFoldDB" id="A0A5Q3Q4B2"/>
<dbReference type="PANTHER" id="PTHR33164">
    <property type="entry name" value="TRANSCRIPTIONAL REGULATOR, MARR FAMILY"/>
    <property type="match status" value="1"/>
</dbReference>
<dbReference type="InterPro" id="IPR036388">
    <property type="entry name" value="WH-like_DNA-bd_sf"/>
</dbReference>
<name>A0A5Q3Q4B2_9PSEU</name>
<reference evidence="3" key="1">
    <citation type="submission" date="2019-11" db="EMBL/GenBank/DDBJ databases">
        <title>The complete genome sequence of Saccharopolyspora sp. E2A.</title>
        <authorList>
            <person name="Zhang G."/>
        </authorList>
    </citation>
    <scope>NUCLEOTIDE SEQUENCE [LARGE SCALE GENOMIC DNA]</scope>
    <source>
        <strain evidence="3">E2A</strain>
    </source>
</reference>
<dbReference type="Proteomes" id="UP000371041">
    <property type="component" value="Chromosome"/>
</dbReference>
<evidence type="ECO:0000313" key="2">
    <source>
        <dbReference type="EMBL" id="QGK68670.1"/>
    </source>
</evidence>
<dbReference type="InterPro" id="IPR000835">
    <property type="entry name" value="HTH_MarR-typ"/>
</dbReference>
<dbReference type="EMBL" id="CP045929">
    <property type="protein sequence ID" value="QGK68670.1"/>
    <property type="molecule type" value="Genomic_DNA"/>
</dbReference>
<dbReference type="GO" id="GO:0006950">
    <property type="term" value="P:response to stress"/>
    <property type="evidence" value="ECO:0007669"/>
    <property type="project" value="TreeGrafter"/>
</dbReference>
<accession>A0A5Q3Q4B2</accession>
<dbReference type="InterPro" id="IPR036390">
    <property type="entry name" value="WH_DNA-bd_sf"/>
</dbReference>
<sequence>MRQLDNAPTLVTCQLFRYAVGVTEPRWLDERERNAWRGFLDMHAQLSARLHRQLQEEAGLSLADFEVLVHLTDQPEPRMRIGELATAMQWEKSRLSHHIGRMQRRELVAREDCPSDARGAFIALTEQGRAVIERAAPAHVTAVREWVFDQLSSEQVAALAAISENVVRRLNGRD</sequence>
<dbReference type="SMART" id="SM00347">
    <property type="entry name" value="HTH_MARR"/>
    <property type="match status" value="1"/>
</dbReference>
<proteinExistence type="predicted"/>
<dbReference type="PANTHER" id="PTHR33164:SF99">
    <property type="entry name" value="MARR FAMILY REGULATORY PROTEIN"/>
    <property type="match status" value="1"/>
</dbReference>
<evidence type="ECO:0000313" key="3">
    <source>
        <dbReference type="Proteomes" id="UP000371041"/>
    </source>
</evidence>